<sequence length="76" mass="8058">MQIDPDIVIVLATLVSMLALSSLVAGWVDGRLSRRGLLSLGIGLGLLGWVHLALREGGLTLRSIPDAFIHVVAMVL</sequence>
<organism evidence="2 3">
    <name type="scientific">Roseicyclus marinus</name>
    <dbReference type="NCBI Taxonomy" id="2161673"/>
    <lineage>
        <taxon>Bacteria</taxon>
        <taxon>Pseudomonadati</taxon>
        <taxon>Pseudomonadota</taxon>
        <taxon>Alphaproteobacteria</taxon>
        <taxon>Rhodobacterales</taxon>
        <taxon>Roseobacteraceae</taxon>
        <taxon>Roseicyclus</taxon>
    </lineage>
</organism>
<reference evidence="2 3" key="1">
    <citation type="submission" date="2023-01" db="EMBL/GenBank/DDBJ databases">
        <title>Complete genome sequence of Roseicyclus marinus strain Dej080120_10.</title>
        <authorList>
            <person name="Ueki S."/>
            <person name="Maruyama F."/>
        </authorList>
    </citation>
    <scope>NUCLEOTIDE SEQUENCE [LARGE SCALE GENOMIC DNA]</scope>
    <source>
        <strain evidence="2 3">Dej080120_10</strain>
    </source>
</reference>
<feature type="transmembrane region" description="Helical" evidence="1">
    <location>
        <begin position="34"/>
        <end position="54"/>
    </location>
</feature>
<name>A0AA48HQF2_9RHOB</name>
<dbReference type="RefSeq" id="WP_338273734.1">
    <property type="nucleotide sequence ID" value="NZ_AP027266.1"/>
</dbReference>
<keyword evidence="1" id="KW-0472">Membrane</keyword>
<evidence type="ECO:0000256" key="1">
    <source>
        <dbReference type="SAM" id="Phobius"/>
    </source>
</evidence>
<dbReference type="EMBL" id="AP027266">
    <property type="protein sequence ID" value="BDW84131.1"/>
    <property type="molecule type" value="Genomic_DNA"/>
</dbReference>
<keyword evidence="3" id="KW-1185">Reference proteome</keyword>
<dbReference type="KEGG" id="rmai:MACH21_03080"/>
<proteinExistence type="predicted"/>
<accession>A0AA48HQF2</accession>
<gene>
    <name evidence="2" type="ORF">MACH21_03080</name>
</gene>
<evidence type="ECO:0000313" key="2">
    <source>
        <dbReference type="EMBL" id="BDW84131.1"/>
    </source>
</evidence>
<dbReference type="Proteomes" id="UP001337723">
    <property type="component" value="Chromosome"/>
</dbReference>
<keyword evidence="1" id="KW-1133">Transmembrane helix</keyword>
<feature type="transmembrane region" description="Helical" evidence="1">
    <location>
        <begin position="7"/>
        <end position="28"/>
    </location>
</feature>
<keyword evidence="1" id="KW-0812">Transmembrane</keyword>
<dbReference type="AlphaFoldDB" id="A0AA48HQF2"/>
<protein>
    <submittedName>
        <fullName evidence="2">Uncharacterized protein</fullName>
    </submittedName>
</protein>
<evidence type="ECO:0000313" key="3">
    <source>
        <dbReference type="Proteomes" id="UP001337723"/>
    </source>
</evidence>